<dbReference type="InterPro" id="IPR038056">
    <property type="entry name" value="YjbR-like_sf"/>
</dbReference>
<proteinExistence type="predicted"/>
<comment type="caution">
    <text evidence="1">The sequence shown here is derived from an EMBL/GenBank/DDBJ whole genome shotgun (WGS) entry which is preliminary data.</text>
</comment>
<dbReference type="InterPro" id="IPR058532">
    <property type="entry name" value="YjbR/MT2646/Rv2570-like"/>
</dbReference>
<sequence length="122" mass="14489">MNIEDFRNHCLSLKEVSEEMHFDKSKNDYDHNILVFSIGNKWFCLVNIEVFYCCILKSSPDVSADLQAEYDAVRPAYHMNHRHWISVFFNQDMPDSHIIEHVDEAYHRVLSSLPKYECHKLV</sequence>
<dbReference type="Pfam" id="PF04237">
    <property type="entry name" value="YjbR"/>
    <property type="match status" value="1"/>
</dbReference>
<keyword evidence="1" id="KW-0238">DNA-binding</keyword>
<evidence type="ECO:0000313" key="1">
    <source>
        <dbReference type="EMBL" id="MBF1383325.1"/>
    </source>
</evidence>
<dbReference type="PANTHER" id="PTHR35145:SF1">
    <property type="entry name" value="CYTOPLASMIC PROTEIN"/>
    <property type="match status" value="1"/>
</dbReference>
<gene>
    <name evidence="1" type="ORF">HXN26_00485</name>
</gene>
<protein>
    <submittedName>
        <fullName evidence="1">MmcQ/YjbR family DNA-binding protein</fullName>
    </submittedName>
</protein>
<accession>A0A930HK88</accession>
<dbReference type="Proteomes" id="UP000771736">
    <property type="component" value="Unassembled WGS sequence"/>
</dbReference>
<dbReference type="GO" id="GO:0003677">
    <property type="term" value="F:DNA binding"/>
    <property type="evidence" value="ECO:0007669"/>
    <property type="project" value="UniProtKB-KW"/>
</dbReference>
<dbReference type="InterPro" id="IPR007351">
    <property type="entry name" value="YjbR"/>
</dbReference>
<dbReference type="AlphaFoldDB" id="A0A930HK88"/>
<dbReference type="SUPFAM" id="SSF142906">
    <property type="entry name" value="YjbR-like"/>
    <property type="match status" value="1"/>
</dbReference>
<organism evidence="1 2">
    <name type="scientific">Prevotella aurantiaca</name>
    <dbReference type="NCBI Taxonomy" id="596085"/>
    <lineage>
        <taxon>Bacteria</taxon>
        <taxon>Pseudomonadati</taxon>
        <taxon>Bacteroidota</taxon>
        <taxon>Bacteroidia</taxon>
        <taxon>Bacteroidales</taxon>
        <taxon>Prevotellaceae</taxon>
        <taxon>Prevotella</taxon>
    </lineage>
</organism>
<reference evidence="1" key="1">
    <citation type="submission" date="2020-04" db="EMBL/GenBank/DDBJ databases">
        <title>Deep metagenomics examines the oral microbiome during advanced dental caries in children, revealing novel taxa and co-occurrences with host molecules.</title>
        <authorList>
            <person name="Baker J.L."/>
            <person name="Morton J.T."/>
            <person name="Dinis M."/>
            <person name="Alvarez R."/>
            <person name="Tran N.C."/>
            <person name="Knight R."/>
            <person name="Edlund A."/>
        </authorList>
    </citation>
    <scope>NUCLEOTIDE SEQUENCE</scope>
    <source>
        <strain evidence="1">JCVI_44_bin.5</strain>
    </source>
</reference>
<evidence type="ECO:0000313" key="2">
    <source>
        <dbReference type="Proteomes" id="UP000771736"/>
    </source>
</evidence>
<dbReference type="RefSeq" id="WP_273158114.1">
    <property type="nucleotide sequence ID" value="NZ_JABZSJ010000001.1"/>
</dbReference>
<name>A0A930HK88_9BACT</name>
<dbReference type="Gene3D" id="3.90.1150.30">
    <property type="match status" value="1"/>
</dbReference>
<dbReference type="EMBL" id="JABZSJ010000001">
    <property type="protein sequence ID" value="MBF1383325.1"/>
    <property type="molecule type" value="Genomic_DNA"/>
</dbReference>
<dbReference type="PANTHER" id="PTHR35145">
    <property type="entry name" value="CYTOPLASMIC PROTEIN-RELATED"/>
    <property type="match status" value="1"/>
</dbReference>